<accession>A0A1I4RXU5</accession>
<protein>
    <submittedName>
        <fullName evidence="1">Uncharacterized protein</fullName>
    </submittedName>
</protein>
<reference evidence="2" key="1">
    <citation type="submission" date="2016-10" db="EMBL/GenBank/DDBJ databases">
        <authorList>
            <person name="Varghese N."/>
            <person name="Submissions S."/>
        </authorList>
    </citation>
    <scope>NUCLEOTIDE SEQUENCE [LARGE SCALE GENOMIC DNA]</scope>
    <source>
        <strain evidence="2">DSM 4002</strain>
    </source>
</reference>
<gene>
    <name evidence="1" type="ORF">SAMN05444143_101565</name>
</gene>
<proteinExistence type="predicted"/>
<dbReference type="AlphaFoldDB" id="A0A1I4RXU5"/>
<evidence type="ECO:0000313" key="2">
    <source>
        <dbReference type="Proteomes" id="UP000182961"/>
    </source>
</evidence>
<evidence type="ECO:0000313" key="1">
    <source>
        <dbReference type="EMBL" id="SFM57027.1"/>
    </source>
</evidence>
<organism evidence="1 2">
    <name type="scientific">Flavobacterium succinicans</name>
    <dbReference type="NCBI Taxonomy" id="29536"/>
    <lineage>
        <taxon>Bacteria</taxon>
        <taxon>Pseudomonadati</taxon>
        <taxon>Bacteroidota</taxon>
        <taxon>Flavobacteriia</taxon>
        <taxon>Flavobacteriales</taxon>
        <taxon>Flavobacteriaceae</taxon>
        <taxon>Flavobacterium</taxon>
    </lineage>
</organism>
<dbReference type="RefSeq" id="WP_024980438.1">
    <property type="nucleotide sequence ID" value="NZ_CBCRUM010000021.1"/>
</dbReference>
<keyword evidence="2" id="KW-1185">Reference proteome</keyword>
<dbReference type="EMBL" id="FOUT01000001">
    <property type="protein sequence ID" value="SFM57027.1"/>
    <property type="molecule type" value="Genomic_DNA"/>
</dbReference>
<name>A0A1I4RXU5_9FLAO</name>
<dbReference type="PROSITE" id="PS51257">
    <property type="entry name" value="PROKAR_LIPOPROTEIN"/>
    <property type="match status" value="1"/>
</dbReference>
<dbReference type="eggNOG" id="ENOG5033CQA">
    <property type="taxonomic scope" value="Bacteria"/>
</dbReference>
<dbReference type="Proteomes" id="UP000182961">
    <property type="component" value="Unassembled WGS sequence"/>
</dbReference>
<sequence length="441" mass="49063">MIKKIFLLSVVVAQLTVSCTNDEPKTPESEKSLTEQIAEIVKQPYSKLTPEQQKVKLEAEANEMLVQMDKSKSSGAIEALQNLARLLDVSSVDVFSGKNDNSVEDIINTAGVYGIYTWNASKNTWTKTSSTSELKFIFPAKESLTTNNATFSTKGTASDVKVKIQDSYNWQTGVEVNDYIFLPTAADAVLTIDNVSAATFTQTAKYANGKEVPNEFAYKMALNDGYAWEMSGTKATENTSKAAFTFNGKNLVSFNAGSTASIDKLIEDDNLTQYRGKANGLVQIMDNFVIVANMDLATEATDELALEKSLPTVDFQTKTYFTDINAYQIKFAEGNATNFNKNFKLTLVSKKDGTKIAELVKRAVKGSTYKMMADLWVVDKSYTNGGYWDYNPNGGTIIQYYDEELYLKFNDNTEVAMSTYFSEGFEKLETKFEDFIKAFDK</sequence>